<dbReference type="InterPro" id="IPR011990">
    <property type="entry name" value="TPR-like_helical_dom_sf"/>
</dbReference>
<dbReference type="PANTHER" id="PTHR15852:SF54">
    <property type="entry name" value="PROTEIN SSUH2 HOMOLOG"/>
    <property type="match status" value="1"/>
</dbReference>
<keyword evidence="1" id="KW-0472">Membrane</keyword>
<proteinExistence type="predicted"/>
<feature type="transmembrane region" description="Helical" evidence="1">
    <location>
        <begin position="7"/>
        <end position="25"/>
    </location>
</feature>
<evidence type="ECO:0000313" key="2">
    <source>
        <dbReference type="EMBL" id="MCH7411250.1"/>
    </source>
</evidence>
<protein>
    <submittedName>
        <fullName evidence="2">Molecular chaperone DnaJ</fullName>
    </submittedName>
</protein>
<accession>A0ABS9V5J9</accession>
<dbReference type="PANTHER" id="PTHR15852">
    <property type="entry name" value="PLASTID TRANSCRIPTIONALLY ACTIVE PROTEIN"/>
    <property type="match status" value="1"/>
</dbReference>
<dbReference type="Gene3D" id="1.25.40.10">
    <property type="entry name" value="Tetratricopeptide repeat domain"/>
    <property type="match status" value="1"/>
</dbReference>
<dbReference type="EMBL" id="JAKZGP010000066">
    <property type="protein sequence ID" value="MCH7411250.1"/>
    <property type="molecule type" value="Genomic_DNA"/>
</dbReference>
<name>A0ABS9V5J9_9BACT</name>
<dbReference type="SUPFAM" id="SSF57938">
    <property type="entry name" value="DnaJ/Hsp40 cysteine-rich domain"/>
    <property type="match status" value="1"/>
</dbReference>
<keyword evidence="1" id="KW-1133">Transmembrane helix</keyword>
<evidence type="ECO:0000313" key="3">
    <source>
        <dbReference type="Proteomes" id="UP001165489"/>
    </source>
</evidence>
<dbReference type="Proteomes" id="UP001165489">
    <property type="component" value="Unassembled WGS sequence"/>
</dbReference>
<dbReference type="SUPFAM" id="SSF48452">
    <property type="entry name" value="TPR-like"/>
    <property type="match status" value="1"/>
</dbReference>
<gene>
    <name evidence="2" type="ORF">MM239_17770</name>
</gene>
<evidence type="ECO:0000256" key="1">
    <source>
        <dbReference type="SAM" id="Phobius"/>
    </source>
</evidence>
<keyword evidence="1" id="KW-0812">Transmembrane</keyword>
<reference evidence="2" key="1">
    <citation type="submission" date="2022-03" db="EMBL/GenBank/DDBJ databases">
        <title>De novo assembled genomes of Belliella spp. (Cyclobacteriaceae) strains.</title>
        <authorList>
            <person name="Szabo A."/>
            <person name="Korponai K."/>
            <person name="Felfoldi T."/>
        </authorList>
    </citation>
    <scope>NUCLEOTIDE SEQUENCE</scope>
    <source>
        <strain evidence="2">DSM 111904</strain>
    </source>
</reference>
<dbReference type="InterPro" id="IPR036410">
    <property type="entry name" value="HSP_DnaJ_Cys-rich_dom_sf"/>
</dbReference>
<organism evidence="2 3">
    <name type="scientific">Belliella filtrata</name>
    <dbReference type="NCBI Taxonomy" id="2923435"/>
    <lineage>
        <taxon>Bacteria</taxon>
        <taxon>Pseudomonadati</taxon>
        <taxon>Bacteroidota</taxon>
        <taxon>Cytophagia</taxon>
        <taxon>Cytophagales</taxon>
        <taxon>Cyclobacteriaceae</taxon>
        <taxon>Belliella</taxon>
    </lineage>
</organism>
<dbReference type="RefSeq" id="WP_241349600.1">
    <property type="nucleotide sequence ID" value="NZ_JAKZGP010000066.1"/>
</dbReference>
<sequence>MKINPKFTIFTLIITFCIIGYYPLWGQVQPTLGGTSRMMNNALAEMEKGNFDKANAFFRQIIDSNLPIPPEMPYFFAETLFELKQYDNSANFLNKYFQISGLKGENFESAKVLETKLTGPLNAIKSCELCDRRGYRFKTCFTCDGSKQLEQDCTYCKAKGIVGCNKCMGSGLVTKKNVFNIVEYHECDKCTGEGRLTCPTCSGEKLEHSTCRTCRGVGHLQSDQICDHEPQEPRHMSYVFQKLKSH</sequence>
<keyword evidence="3" id="KW-1185">Reference proteome</keyword>
<comment type="caution">
    <text evidence="2">The sequence shown here is derived from an EMBL/GenBank/DDBJ whole genome shotgun (WGS) entry which is preliminary data.</text>
</comment>